<accession>A0ABD1MBI2</accession>
<name>A0ABD1MBI2_9FABA</name>
<gene>
    <name evidence="1" type="ORF">Fmac_014185</name>
</gene>
<keyword evidence="2" id="KW-1185">Reference proteome</keyword>
<comment type="caution">
    <text evidence="1">The sequence shown here is derived from an EMBL/GenBank/DDBJ whole genome shotgun (WGS) entry which is preliminary data.</text>
</comment>
<dbReference type="Proteomes" id="UP001603857">
    <property type="component" value="Unassembled WGS sequence"/>
</dbReference>
<evidence type="ECO:0000313" key="2">
    <source>
        <dbReference type="Proteomes" id="UP001603857"/>
    </source>
</evidence>
<protein>
    <submittedName>
        <fullName evidence="1">Uncharacterized protein</fullName>
    </submittedName>
</protein>
<dbReference type="EMBL" id="JBGMDY010000005">
    <property type="protein sequence ID" value="KAL2332972.1"/>
    <property type="molecule type" value="Genomic_DNA"/>
</dbReference>
<organism evidence="1 2">
    <name type="scientific">Flemingia macrophylla</name>
    <dbReference type="NCBI Taxonomy" id="520843"/>
    <lineage>
        <taxon>Eukaryota</taxon>
        <taxon>Viridiplantae</taxon>
        <taxon>Streptophyta</taxon>
        <taxon>Embryophyta</taxon>
        <taxon>Tracheophyta</taxon>
        <taxon>Spermatophyta</taxon>
        <taxon>Magnoliopsida</taxon>
        <taxon>eudicotyledons</taxon>
        <taxon>Gunneridae</taxon>
        <taxon>Pentapetalae</taxon>
        <taxon>rosids</taxon>
        <taxon>fabids</taxon>
        <taxon>Fabales</taxon>
        <taxon>Fabaceae</taxon>
        <taxon>Papilionoideae</taxon>
        <taxon>50 kb inversion clade</taxon>
        <taxon>NPAAA clade</taxon>
        <taxon>indigoferoid/millettioid clade</taxon>
        <taxon>Phaseoleae</taxon>
        <taxon>Flemingia</taxon>
    </lineage>
</organism>
<reference evidence="1 2" key="1">
    <citation type="submission" date="2024-08" db="EMBL/GenBank/DDBJ databases">
        <title>Insights into the chromosomal genome structure of Flemingia macrophylla.</title>
        <authorList>
            <person name="Ding Y."/>
            <person name="Zhao Y."/>
            <person name="Bi W."/>
            <person name="Wu M."/>
            <person name="Zhao G."/>
            <person name="Gong Y."/>
            <person name="Li W."/>
            <person name="Zhang P."/>
        </authorList>
    </citation>
    <scope>NUCLEOTIDE SEQUENCE [LARGE SCALE GENOMIC DNA]</scope>
    <source>
        <strain evidence="1">DYQJB</strain>
        <tissue evidence="1">Leaf</tissue>
    </source>
</reference>
<evidence type="ECO:0000313" key="1">
    <source>
        <dbReference type="EMBL" id="KAL2332972.1"/>
    </source>
</evidence>
<sequence length="65" mass="7624">MNLTKALEHKRKLESLYISKYHEASSMVVRSLKVINLEDYAETTANRGHDPWDWARWGGHVRRNG</sequence>
<dbReference type="AlphaFoldDB" id="A0ABD1MBI2"/>
<proteinExistence type="predicted"/>